<dbReference type="Proteomes" id="UP001164803">
    <property type="component" value="Chromosome"/>
</dbReference>
<evidence type="ECO:0000256" key="2">
    <source>
        <dbReference type="ARBA" id="ARBA00010157"/>
    </source>
</evidence>
<feature type="transmembrane region" description="Helical" evidence="7">
    <location>
        <begin position="185"/>
        <end position="205"/>
    </location>
</feature>
<feature type="transmembrane region" description="Helical" evidence="7">
    <location>
        <begin position="901"/>
        <end position="921"/>
    </location>
</feature>
<accession>A0ABY6Z1K7</accession>
<organism evidence="9 10">
    <name type="scientific">Alicyclobacillus dauci</name>
    <dbReference type="NCBI Taxonomy" id="1475485"/>
    <lineage>
        <taxon>Bacteria</taxon>
        <taxon>Bacillati</taxon>
        <taxon>Bacillota</taxon>
        <taxon>Bacilli</taxon>
        <taxon>Bacillales</taxon>
        <taxon>Alicyclobacillaceae</taxon>
        <taxon>Alicyclobacillus</taxon>
    </lineage>
</organism>
<dbReference type="InterPro" id="IPR004869">
    <property type="entry name" value="MMPL_dom"/>
</dbReference>
<evidence type="ECO:0000313" key="10">
    <source>
        <dbReference type="Proteomes" id="UP001164803"/>
    </source>
</evidence>
<comment type="subcellular location">
    <subcellularLocation>
        <location evidence="1">Cell membrane</location>
        <topology evidence="1">Multi-pass membrane protein</topology>
    </subcellularLocation>
</comment>
<feature type="transmembrane region" description="Helical" evidence="7">
    <location>
        <begin position="245"/>
        <end position="266"/>
    </location>
</feature>
<comment type="similarity">
    <text evidence="2">Belongs to the resistance-nodulation-cell division (RND) (TC 2.A.6) family. MmpL subfamily.</text>
</comment>
<evidence type="ECO:0000313" key="9">
    <source>
        <dbReference type="EMBL" id="WAH36706.1"/>
    </source>
</evidence>
<name>A0ABY6Z1K7_9BACL</name>
<keyword evidence="4 7" id="KW-0812">Transmembrane</keyword>
<evidence type="ECO:0000256" key="5">
    <source>
        <dbReference type="ARBA" id="ARBA00022989"/>
    </source>
</evidence>
<feature type="transmembrane region" description="Helical" evidence="7">
    <location>
        <begin position="1009"/>
        <end position="1036"/>
    </location>
</feature>
<dbReference type="Gene3D" id="1.10.287.950">
    <property type="entry name" value="Methyl-accepting chemotaxis protein"/>
    <property type="match status" value="2"/>
</dbReference>
<feature type="transmembrane region" description="Helical" evidence="7">
    <location>
        <begin position="933"/>
        <end position="958"/>
    </location>
</feature>
<keyword evidence="10" id="KW-1185">Reference proteome</keyword>
<dbReference type="InterPro" id="IPR000731">
    <property type="entry name" value="SSD"/>
</dbReference>
<dbReference type="RefSeq" id="WP_268044078.1">
    <property type="nucleotide sequence ID" value="NZ_CP104064.1"/>
</dbReference>
<feature type="transmembrane region" description="Helical" evidence="7">
    <location>
        <begin position="212"/>
        <end position="233"/>
    </location>
</feature>
<dbReference type="SUPFAM" id="SSF58104">
    <property type="entry name" value="Methyl-accepting chemotaxis protein (MCP) signaling domain"/>
    <property type="match status" value="1"/>
</dbReference>
<protein>
    <submittedName>
        <fullName evidence="9">MMPL family transporter</fullName>
    </submittedName>
</protein>
<dbReference type="Pfam" id="PF03176">
    <property type="entry name" value="MMPL"/>
    <property type="match status" value="2"/>
</dbReference>
<feature type="transmembrane region" description="Helical" evidence="7">
    <location>
        <begin position="979"/>
        <end position="1003"/>
    </location>
</feature>
<proteinExistence type="inferred from homology"/>
<evidence type="ECO:0000256" key="4">
    <source>
        <dbReference type="ARBA" id="ARBA00022692"/>
    </source>
</evidence>
<feature type="transmembrane region" description="Helical" evidence="7">
    <location>
        <begin position="373"/>
        <end position="392"/>
    </location>
</feature>
<evidence type="ECO:0000259" key="8">
    <source>
        <dbReference type="PROSITE" id="PS50156"/>
    </source>
</evidence>
<keyword evidence="3" id="KW-1003">Cell membrane</keyword>
<dbReference type="PANTHER" id="PTHR33406">
    <property type="entry name" value="MEMBRANE PROTEIN MJ1562-RELATED"/>
    <property type="match status" value="1"/>
</dbReference>
<feature type="transmembrane region" description="Helical" evidence="7">
    <location>
        <begin position="316"/>
        <end position="341"/>
    </location>
</feature>
<feature type="transmembrane region" description="Helical" evidence="7">
    <location>
        <begin position="287"/>
        <end position="310"/>
    </location>
</feature>
<dbReference type="EMBL" id="CP104064">
    <property type="protein sequence ID" value="WAH36706.1"/>
    <property type="molecule type" value="Genomic_DNA"/>
</dbReference>
<reference evidence="9" key="1">
    <citation type="submission" date="2022-08" db="EMBL/GenBank/DDBJ databases">
        <title>Alicyclobacillus dauci DSM2870, complete genome.</title>
        <authorList>
            <person name="Wang Q."/>
            <person name="Cai R."/>
            <person name="Wang Z."/>
        </authorList>
    </citation>
    <scope>NUCLEOTIDE SEQUENCE</scope>
    <source>
        <strain evidence="9">DSM 28700</strain>
    </source>
</reference>
<evidence type="ECO:0000256" key="3">
    <source>
        <dbReference type="ARBA" id="ARBA00022475"/>
    </source>
</evidence>
<dbReference type="PROSITE" id="PS50156">
    <property type="entry name" value="SSD"/>
    <property type="match status" value="1"/>
</dbReference>
<dbReference type="InterPro" id="IPR050545">
    <property type="entry name" value="Mycobact_MmpL"/>
</dbReference>
<keyword evidence="5 7" id="KW-1133">Transmembrane helix</keyword>
<gene>
    <name evidence="9" type="ORF">NZD86_21440</name>
</gene>
<keyword evidence="6 7" id="KW-0472">Membrane</keyword>
<feature type="transmembrane region" description="Helical" evidence="7">
    <location>
        <begin position="12"/>
        <end position="31"/>
    </location>
</feature>
<evidence type="ECO:0000256" key="7">
    <source>
        <dbReference type="SAM" id="Phobius"/>
    </source>
</evidence>
<sequence length="1052" mass="110713">MLERYATFIHKFRFLIMIVWVVLTAAAYVGLPSLSEVVSHKSTQFLPSNSTVVVSQNLLQQINPSQTSKSTAVVAMNNPRGLTDADKQYFRDKLSALDRNHEKYGVESVQDVYNTDASVSSKFNSSDHTVQIAVIGFPKQDVDQATADSLKHVKSVFSDPPKDAKILFTGDVPIQQDQVSISLNGAAKTAVVTVILVLVILLIVFRSVVTPLVTLLAIGLSYLMSSSIVGWLGSLGLPVSTFTNTFLIAIIFGAGTDYSIIILNRFREEIGHGQEGISALASALRGITKTVIFSALTVFVSFAILYFAHFGLYQTAVGVAVGIFITLVACLTFIPALILSLGRIVFWPRKIGSGVAHKPSRIWGATAHLALNYPWRTLLGIAIVLIPIGLLFTDKRTFDPMSDIPGAPSVTGFNTVARAFGPGDVMPMDIVIKSPQDLRTSEGLTTIENVSNAVAKLNGVHEVDSATRPQGKVIQAFQLANQNTQAASGLSQVQNGLNSLANQFNTVSGSQGTQKLVSGAQGVSQGANELSHGLTQTASQTGQLVQGAAQVQQGAQSLAQGQNQLSKGASATATGARQVAAGLAQASEAAQQVSNGATQLNHSQAQLAQSASNLANALAAWAKAHPSATADPSWQQIEKLAQGTAQGVSQAAKGTQQLSNGMSQLSGSLSKLQNGAQQVSKGTQQVAVSGQKLAAASAQIANGSKQVATGTGRLQTGLQQLSQGANQLASGSSQLAGGVSTLSSSLSQLNTGLVKANQALNQLSGGVGQVRGALNQSSKATSTGNPGFYVPPSALNNASMQKAIDAYVSKDGHIADIRVILSTNPYSMESINRMPAIQQQAEAAFIQSPIHSGQMYLSGTTPTQAELNRVSSADFTRTMALVLVAIFLILVLLLRSIISPLYIIASLAGTYFVTMGILQTVSVHVLGKAGVSWTIPFFVFLLLVALGVDYSIFLMSRFDEELKSGRPSIRSAMHSAMKNMGNVIFSAAAIMAGTFGSMAVAGVTSLVEIGISIIVGLFVYSFILLAFFVPACAAVVGEGHFWPFRRPDDSAR</sequence>
<dbReference type="Gene3D" id="1.20.1640.10">
    <property type="entry name" value="Multidrug efflux transporter AcrB transmembrane domain"/>
    <property type="match status" value="2"/>
</dbReference>
<feature type="transmembrane region" description="Helical" evidence="7">
    <location>
        <begin position="875"/>
        <end position="894"/>
    </location>
</feature>
<feature type="domain" description="SSD" evidence="8">
    <location>
        <begin position="910"/>
        <end position="1035"/>
    </location>
</feature>
<dbReference type="SUPFAM" id="SSF82866">
    <property type="entry name" value="Multidrug efflux transporter AcrB transmembrane domain"/>
    <property type="match status" value="2"/>
</dbReference>
<dbReference type="PANTHER" id="PTHR33406:SF6">
    <property type="entry name" value="MEMBRANE PROTEIN YDGH-RELATED"/>
    <property type="match status" value="1"/>
</dbReference>
<evidence type="ECO:0000256" key="6">
    <source>
        <dbReference type="ARBA" id="ARBA00023136"/>
    </source>
</evidence>
<dbReference type="InterPro" id="IPR023908">
    <property type="entry name" value="xxxLxxG_rpt"/>
</dbReference>
<evidence type="ECO:0000256" key="1">
    <source>
        <dbReference type="ARBA" id="ARBA00004651"/>
    </source>
</evidence>
<dbReference type="NCBIfam" id="TIGR03057">
    <property type="entry name" value="xxxLxxG_by_4"/>
    <property type="match status" value="2"/>
</dbReference>